<keyword evidence="4 5" id="KW-0067">ATP-binding</keyword>
<dbReference type="InterPro" id="IPR017871">
    <property type="entry name" value="ABC_transporter-like_CS"/>
</dbReference>
<evidence type="ECO:0000256" key="1">
    <source>
        <dbReference type="ARBA" id="ARBA00005417"/>
    </source>
</evidence>
<keyword evidence="2" id="KW-0813">Transport</keyword>
<dbReference type="EMBL" id="SXEU01000012">
    <property type="protein sequence ID" value="NFV18177.1"/>
    <property type="molecule type" value="Genomic_DNA"/>
</dbReference>
<keyword evidence="3" id="KW-0547">Nucleotide-binding</keyword>
<dbReference type="Gene3D" id="3.40.50.300">
    <property type="entry name" value="P-loop containing nucleotide triphosphate hydrolases"/>
    <property type="match status" value="1"/>
</dbReference>
<dbReference type="PANTHER" id="PTHR43335:SF2">
    <property type="entry name" value="ABC TRANSPORTER, ATP-BINDING PROTEIN"/>
    <property type="match status" value="1"/>
</dbReference>
<dbReference type="CDD" id="cd03264">
    <property type="entry name" value="ABC_drug_resistance_like"/>
    <property type="match status" value="1"/>
</dbReference>
<dbReference type="GO" id="GO:0005524">
    <property type="term" value="F:ATP binding"/>
    <property type="evidence" value="ECO:0007669"/>
    <property type="project" value="UniProtKB-KW"/>
</dbReference>
<dbReference type="InterPro" id="IPR027417">
    <property type="entry name" value="P-loop_NTPase"/>
</dbReference>
<organism evidence="5">
    <name type="scientific">Clostridium botulinum</name>
    <dbReference type="NCBI Taxonomy" id="1491"/>
    <lineage>
        <taxon>Bacteria</taxon>
        <taxon>Bacillati</taxon>
        <taxon>Bacillota</taxon>
        <taxon>Clostridia</taxon>
        <taxon>Eubacteriales</taxon>
        <taxon>Clostridiaceae</taxon>
        <taxon>Clostridium</taxon>
    </lineage>
</organism>
<dbReference type="GO" id="GO:0016887">
    <property type="term" value="F:ATP hydrolysis activity"/>
    <property type="evidence" value="ECO:0007669"/>
    <property type="project" value="InterPro"/>
</dbReference>
<evidence type="ECO:0000256" key="2">
    <source>
        <dbReference type="ARBA" id="ARBA00022448"/>
    </source>
</evidence>
<name>A0A6G4HYE9_CLOBO</name>
<dbReference type="PROSITE" id="PS00211">
    <property type="entry name" value="ABC_TRANSPORTER_1"/>
    <property type="match status" value="1"/>
</dbReference>
<dbReference type="AlphaFoldDB" id="A0A6G4HYE9"/>
<comment type="similarity">
    <text evidence="1">Belongs to the ABC transporter superfamily.</text>
</comment>
<dbReference type="SMART" id="SM00382">
    <property type="entry name" value="AAA"/>
    <property type="match status" value="1"/>
</dbReference>
<reference evidence="5" key="1">
    <citation type="submission" date="2019-04" db="EMBL/GenBank/DDBJ databases">
        <title>Genome sequencing of Clostridium botulinum Groups I-IV and Clostridium butyricum.</title>
        <authorList>
            <person name="Brunt J."/>
            <person name="Van Vliet A.H.M."/>
            <person name="Stringer S.C."/>
            <person name="Carter A.T."/>
            <person name="Peck M.W."/>
        </authorList>
    </citation>
    <scope>NUCLEOTIDE SEQUENCE</scope>
    <source>
        <strain evidence="5">751/1</strain>
    </source>
</reference>
<gene>
    <name evidence="5" type="ORF">FDG29_18820</name>
</gene>
<dbReference type="PROSITE" id="PS50893">
    <property type="entry name" value="ABC_TRANSPORTER_2"/>
    <property type="match status" value="1"/>
</dbReference>
<dbReference type="SUPFAM" id="SSF52540">
    <property type="entry name" value="P-loop containing nucleoside triphosphate hydrolases"/>
    <property type="match status" value="1"/>
</dbReference>
<comment type="caution">
    <text evidence="5">The sequence shown here is derived from an EMBL/GenBank/DDBJ whole genome shotgun (WGS) entry which is preliminary data.</text>
</comment>
<protein>
    <submittedName>
        <fullName evidence="5">ABC transporter ATP-binding protein</fullName>
    </submittedName>
</protein>
<evidence type="ECO:0000313" key="5">
    <source>
        <dbReference type="EMBL" id="NFV18177.1"/>
    </source>
</evidence>
<dbReference type="InterPro" id="IPR003593">
    <property type="entry name" value="AAA+_ATPase"/>
</dbReference>
<dbReference type="RefSeq" id="WP_061312316.1">
    <property type="nucleotide sequence ID" value="NZ_JACBCU010000007.1"/>
</dbReference>
<evidence type="ECO:0000256" key="3">
    <source>
        <dbReference type="ARBA" id="ARBA00022741"/>
    </source>
</evidence>
<dbReference type="PANTHER" id="PTHR43335">
    <property type="entry name" value="ABC TRANSPORTER, ATP-BINDING PROTEIN"/>
    <property type="match status" value="1"/>
</dbReference>
<proteinExistence type="inferred from homology"/>
<sequence>MKNFISIKNVNKTYNKKKVLNNINLDIENGMFGLLGHNGAGKSTLMKIITTLITPDKGGKIEICGQDIKENQMNIREIIGFLPQEFSIYPQMTAYEFLDYIALLNNINDNSARDELIGNVLSKVNLFDHKNGKVGQFSGGMKRRLGIAQAIIKNPRVLVVDEPTAGLDPEERIKFRTMLVELSEDRIVILSTHIVEDISASCEKLGLMFSGQLKFVGTPDDFIKNTEGYVWEKVIDDNKDLIDLKNKYSIISIKRTCGNSIVRFLANSKDVSNDSNINSVYPNLEDAYLHFMQNMKQN</sequence>
<dbReference type="InterPro" id="IPR003439">
    <property type="entry name" value="ABC_transporter-like_ATP-bd"/>
</dbReference>
<dbReference type="Pfam" id="PF00005">
    <property type="entry name" value="ABC_tran"/>
    <property type="match status" value="1"/>
</dbReference>
<accession>A0A6G4HYE9</accession>
<evidence type="ECO:0000256" key="4">
    <source>
        <dbReference type="ARBA" id="ARBA00022840"/>
    </source>
</evidence>